<keyword evidence="2 11" id="KW-0997">Cell inner membrane</keyword>
<keyword evidence="4 11" id="KW-0808">Transferase</keyword>
<keyword evidence="9 11" id="KW-0472">Membrane</keyword>
<dbReference type="AlphaFoldDB" id="A0A1R4H2Q7"/>
<reference evidence="14" key="1">
    <citation type="submission" date="2017-02" db="EMBL/GenBank/DDBJ databases">
        <authorList>
            <person name="Daims H."/>
        </authorList>
    </citation>
    <scope>NUCLEOTIDE SEQUENCE [LARGE SCALE GENOMIC DNA]</scope>
</reference>
<keyword evidence="14" id="KW-1185">Reference proteome</keyword>
<dbReference type="EC" id="2.4.99.28" evidence="11"/>
<keyword evidence="8 11" id="KW-1133">Transmembrane helix</keyword>
<evidence type="ECO:0000256" key="4">
    <source>
        <dbReference type="ARBA" id="ARBA00022679"/>
    </source>
</evidence>
<evidence type="ECO:0000256" key="11">
    <source>
        <dbReference type="HAMAP-Rule" id="MF_00766"/>
    </source>
</evidence>
<dbReference type="Pfam" id="PF00912">
    <property type="entry name" value="Transgly"/>
    <property type="match status" value="1"/>
</dbReference>
<comment type="similarity">
    <text evidence="11">Belongs to the glycosyltransferase 51 family.</text>
</comment>
<keyword evidence="10 11" id="KW-0961">Cell wall biogenesis/degradation</keyword>
<feature type="transmembrane region" description="Helical" evidence="11">
    <location>
        <begin position="27"/>
        <end position="49"/>
    </location>
</feature>
<dbReference type="GO" id="GO:0005886">
    <property type="term" value="C:plasma membrane"/>
    <property type="evidence" value="ECO:0007669"/>
    <property type="project" value="UniProtKB-SubCell"/>
</dbReference>
<comment type="pathway">
    <text evidence="11">Cell wall biogenesis; peptidoglycan biosynthesis.</text>
</comment>
<evidence type="ECO:0000256" key="5">
    <source>
        <dbReference type="ARBA" id="ARBA00022692"/>
    </source>
</evidence>
<dbReference type="PANTHER" id="PTHR30400">
    <property type="entry name" value="MONOFUNCTIONAL BIOSYNTHETIC PEPTIDOGLYCAN TRANSGLYCOSYLASE"/>
    <property type="match status" value="1"/>
</dbReference>
<accession>A0A1R4H2Q7</accession>
<keyword evidence="6 11" id="KW-0133">Cell shape</keyword>
<dbReference type="InterPro" id="IPR036950">
    <property type="entry name" value="PBP_transglycosylase"/>
</dbReference>
<dbReference type="GO" id="GO:0009274">
    <property type="term" value="C:peptidoglycan-based cell wall"/>
    <property type="evidence" value="ECO:0007669"/>
    <property type="project" value="InterPro"/>
</dbReference>
<comment type="subcellular location">
    <subcellularLocation>
        <location evidence="11">Cell inner membrane</location>
        <topology evidence="11">Single-pass membrane protein</topology>
    </subcellularLocation>
</comment>
<evidence type="ECO:0000313" key="13">
    <source>
        <dbReference type="EMBL" id="SJM90533.1"/>
    </source>
</evidence>
<dbReference type="InterPro" id="IPR001264">
    <property type="entry name" value="Glyco_trans_51"/>
</dbReference>
<dbReference type="GO" id="GO:0016763">
    <property type="term" value="F:pentosyltransferase activity"/>
    <property type="evidence" value="ECO:0007669"/>
    <property type="project" value="InterPro"/>
</dbReference>
<dbReference type="InterPro" id="IPR023346">
    <property type="entry name" value="Lysozyme-like_dom_sf"/>
</dbReference>
<evidence type="ECO:0000256" key="7">
    <source>
        <dbReference type="ARBA" id="ARBA00022984"/>
    </source>
</evidence>
<comment type="function">
    <text evidence="11">Peptidoglycan polymerase that catalyzes glycan chain elongation from lipid-linked precursors.</text>
</comment>
<protein>
    <recommendedName>
        <fullName evidence="11">Biosynthetic peptidoglycan transglycosylase</fullName>
        <ecNumber evidence="11">2.4.99.28</ecNumber>
    </recommendedName>
    <alternativeName>
        <fullName evidence="11">Glycan polymerase</fullName>
    </alternativeName>
    <alternativeName>
        <fullName evidence="11">Peptidoglycan glycosyltransferase MtgA</fullName>
        <shortName evidence="11">PGT</shortName>
    </alternativeName>
</protein>
<dbReference type="GO" id="GO:0008360">
    <property type="term" value="P:regulation of cell shape"/>
    <property type="evidence" value="ECO:0007669"/>
    <property type="project" value="UniProtKB-KW"/>
</dbReference>
<gene>
    <name evidence="11 13" type="primary">mtgA</name>
    <name evidence="13" type="ORF">CRENPOLYSF2_170008</name>
</gene>
<keyword evidence="3 11" id="KW-0328">Glycosyltransferase</keyword>
<keyword evidence="7 11" id="KW-0573">Peptidoglycan synthesis</keyword>
<organism evidence="13 14">
    <name type="scientific">Crenothrix polyspora</name>
    <dbReference type="NCBI Taxonomy" id="360316"/>
    <lineage>
        <taxon>Bacteria</taxon>
        <taxon>Pseudomonadati</taxon>
        <taxon>Pseudomonadota</taxon>
        <taxon>Gammaproteobacteria</taxon>
        <taxon>Methylococcales</taxon>
        <taxon>Crenotrichaceae</taxon>
        <taxon>Crenothrix</taxon>
    </lineage>
</organism>
<feature type="domain" description="Glycosyl transferase family 51" evidence="12">
    <location>
        <begin position="76"/>
        <end position="238"/>
    </location>
</feature>
<dbReference type="GO" id="GO:0008955">
    <property type="term" value="F:peptidoglycan glycosyltransferase activity"/>
    <property type="evidence" value="ECO:0007669"/>
    <property type="project" value="UniProtKB-UniRule"/>
</dbReference>
<comment type="catalytic activity">
    <reaction evidence="11">
        <text>[GlcNAc-(1-&gt;4)-Mur2Ac(oyl-L-Ala-gamma-D-Glu-L-Lys-D-Ala-D-Ala)](n)-di-trans,octa-cis-undecaprenyl diphosphate + beta-D-GlcNAc-(1-&gt;4)-Mur2Ac(oyl-L-Ala-gamma-D-Glu-L-Lys-D-Ala-D-Ala)-di-trans,octa-cis-undecaprenyl diphosphate = [GlcNAc-(1-&gt;4)-Mur2Ac(oyl-L-Ala-gamma-D-Glu-L-Lys-D-Ala-D-Ala)](n+1)-di-trans,octa-cis-undecaprenyl diphosphate + di-trans,octa-cis-undecaprenyl diphosphate + H(+)</text>
        <dbReference type="Rhea" id="RHEA:23708"/>
        <dbReference type="Rhea" id="RHEA-COMP:9602"/>
        <dbReference type="Rhea" id="RHEA-COMP:9603"/>
        <dbReference type="ChEBI" id="CHEBI:15378"/>
        <dbReference type="ChEBI" id="CHEBI:58405"/>
        <dbReference type="ChEBI" id="CHEBI:60033"/>
        <dbReference type="ChEBI" id="CHEBI:78435"/>
        <dbReference type="EC" id="2.4.99.28"/>
    </reaction>
</comment>
<evidence type="ECO:0000256" key="2">
    <source>
        <dbReference type="ARBA" id="ARBA00022519"/>
    </source>
</evidence>
<dbReference type="PANTHER" id="PTHR30400:SF0">
    <property type="entry name" value="BIOSYNTHETIC PEPTIDOGLYCAN TRANSGLYCOSYLASE"/>
    <property type="match status" value="1"/>
</dbReference>
<dbReference type="GO" id="GO:0009252">
    <property type="term" value="P:peptidoglycan biosynthetic process"/>
    <property type="evidence" value="ECO:0007669"/>
    <property type="project" value="UniProtKB-UniRule"/>
</dbReference>
<evidence type="ECO:0000259" key="12">
    <source>
        <dbReference type="Pfam" id="PF00912"/>
    </source>
</evidence>
<dbReference type="HAMAP" id="MF_00766">
    <property type="entry name" value="PGT_MtgA"/>
    <property type="match status" value="1"/>
</dbReference>
<dbReference type="RefSeq" id="WP_306298216.1">
    <property type="nucleotide sequence ID" value="NZ_FUKJ01000079.1"/>
</dbReference>
<evidence type="ECO:0000256" key="9">
    <source>
        <dbReference type="ARBA" id="ARBA00023136"/>
    </source>
</evidence>
<sequence>MSKPNKVKTKKINQTKPVSIKNMLKNLVFYVLLVFFISSVGLCVLLRWLPAPTSTFMLYRHYEDLVSGQGYASIDYRWVSGKNISPNASSAVIAAEDQQFFLHSGFDVPSIQASINVYLNGGRLRGASTISQQVAKNLFLTPSKSFIRKGLEVWFTFLIERLWSKDRILEMYLNIAEFGDHIFGIEAASQRHFGISAKQLSKPQAALLAATLPNPIRFQVRHPTSYVLKRQRWILRQIHNMGYTMHSILK</sequence>
<dbReference type="Proteomes" id="UP000195442">
    <property type="component" value="Unassembled WGS sequence"/>
</dbReference>
<proteinExistence type="inferred from homology"/>
<dbReference type="InterPro" id="IPR011812">
    <property type="entry name" value="Pep_trsgly"/>
</dbReference>
<evidence type="ECO:0000313" key="14">
    <source>
        <dbReference type="Proteomes" id="UP000195442"/>
    </source>
</evidence>
<keyword evidence="1 11" id="KW-1003">Cell membrane</keyword>
<evidence type="ECO:0000256" key="10">
    <source>
        <dbReference type="ARBA" id="ARBA00023316"/>
    </source>
</evidence>
<dbReference type="Gene3D" id="1.10.3810.10">
    <property type="entry name" value="Biosynthetic peptidoglycan transglycosylase-like"/>
    <property type="match status" value="1"/>
</dbReference>
<evidence type="ECO:0000256" key="1">
    <source>
        <dbReference type="ARBA" id="ARBA00022475"/>
    </source>
</evidence>
<dbReference type="NCBIfam" id="TIGR02070">
    <property type="entry name" value="mono_pep_trsgly"/>
    <property type="match status" value="1"/>
</dbReference>
<evidence type="ECO:0000256" key="6">
    <source>
        <dbReference type="ARBA" id="ARBA00022960"/>
    </source>
</evidence>
<dbReference type="UniPathway" id="UPA00219"/>
<name>A0A1R4H2Q7_9GAMM</name>
<evidence type="ECO:0000256" key="3">
    <source>
        <dbReference type="ARBA" id="ARBA00022676"/>
    </source>
</evidence>
<evidence type="ECO:0000256" key="8">
    <source>
        <dbReference type="ARBA" id="ARBA00022989"/>
    </source>
</evidence>
<dbReference type="SUPFAM" id="SSF53955">
    <property type="entry name" value="Lysozyme-like"/>
    <property type="match status" value="1"/>
</dbReference>
<dbReference type="GO" id="GO:0071555">
    <property type="term" value="P:cell wall organization"/>
    <property type="evidence" value="ECO:0007669"/>
    <property type="project" value="UniProtKB-KW"/>
</dbReference>
<dbReference type="EMBL" id="FUKJ01000079">
    <property type="protein sequence ID" value="SJM90533.1"/>
    <property type="molecule type" value="Genomic_DNA"/>
</dbReference>
<keyword evidence="5 11" id="KW-0812">Transmembrane</keyword>